<dbReference type="EMBL" id="OCST01000001">
    <property type="protein sequence ID" value="SOE49423.1"/>
    <property type="molecule type" value="Genomic_DNA"/>
</dbReference>
<sequence length="311" mass="33501">MNEDRLSNVTPGDGRLSKNEKREAARDKARILREDQKKKDRRTKFLLQGGIILASLATVAVIALMIVNSVRPVGPGPQNMASDGIQISQGSIATETPALKSDDKPVANKRDEAAGILDIQMYVDYLCPVCGDFEKTNGEYISSLMENGKTTVEIHPITILDRLSQGTKYSTRAANAAACVANYSPNQFYDFHNLLYANQPAENTTGLTDDQLIEFATQAKVESASDVSACINDQEFKSWVNASTARALNGPIPNSNIDKVQGTPTVLVNGLKYEGSVSDLASFQAFVLQATGADFNEQSTPTPTPSAVPAP</sequence>
<dbReference type="Gene3D" id="3.40.30.10">
    <property type="entry name" value="Glutaredoxin"/>
    <property type="match status" value="1"/>
</dbReference>
<evidence type="ECO:0000256" key="1">
    <source>
        <dbReference type="SAM" id="MobiDB-lite"/>
    </source>
</evidence>
<keyword evidence="5" id="KW-1185">Reference proteome</keyword>
<keyword evidence="2" id="KW-1133">Transmembrane helix</keyword>
<dbReference type="Pfam" id="PF13462">
    <property type="entry name" value="Thioredoxin_4"/>
    <property type="match status" value="1"/>
</dbReference>
<feature type="domain" description="Thioredoxin-like fold" evidence="3">
    <location>
        <begin position="119"/>
        <end position="278"/>
    </location>
</feature>
<feature type="region of interest" description="Disordered" evidence="1">
    <location>
        <begin position="1"/>
        <end position="36"/>
    </location>
</feature>
<keyword evidence="2" id="KW-0812">Transmembrane</keyword>
<evidence type="ECO:0000256" key="2">
    <source>
        <dbReference type="SAM" id="Phobius"/>
    </source>
</evidence>
<protein>
    <submittedName>
        <fullName evidence="4">Protein-disulfide isomerase</fullName>
    </submittedName>
</protein>
<feature type="compositionally biased region" description="Basic and acidic residues" evidence="1">
    <location>
        <begin position="15"/>
        <end position="36"/>
    </location>
</feature>
<keyword evidence="2" id="KW-0472">Membrane</keyword>
<keyword evidence="4" id="KW-0413">Isomerase</keyword>
<dbReference type="GO" id="GO:0016853">
    <property type="term" value="F:isomerase activity"/>
    <property type="evidence" value="ECO:0007669"/>
    <property type="project" value="UniProtKB-KW"/>
</dbReference>
<evidence type="ECO:0000313" key="4">
    <source>
        <dbReference type="EMBL" id="SOE49423.1"/>
    </source>
</evidence>
<dbReference type="InterPro" id="IPR012336">
    <property type="entry name" value="Thioredoxin-like_fold"/>
</dbReference>
<name>A0A2C8YGJ1_9MICO</name>
<reference evidence="4 5" key="1">
    <citation type="submission" date="2017-09" db="EMBL/GenBank/DDBJ databases">
        <authorList>
            <person name="Ehlers B."/>
            <person name="Leendertz F.H."/>
        </authorList>
    </citation>
    <scope>NUCLEOTIDE SEQUENCE [LARGE SCALE GENOMIC DNA]</scope>
    <source>
        <strain evidence="4 5">CGMCC 1.05381</strain>
    </source>
</reference>
<proteinExistence type="predicted"/>
<dbReference type="InterPro" id="IPR036249">
    <property type="entry name" value="Thioredoxin-like_sf"/>
</dbReference>
<accession>A0A2C8YGJ1</accession>
<dbReference type="OrthoDB" id="117402at2"/>
<dbReference type="SUPFAM" id="SSF52833">
    <property type="entry name" value="Thioredoxin-like"/>
    <property type="match status" value="1"/>
</dbReference>
<feature type="transmembrane region" description="Helical" evidence="2">
    <location>
        <begin position="45"/>
        <end position="67"/>
    </location>
</feature>
<evidence type="ECO:0000259" key="3">
    <source>
        <dbReference type="Pfam" id="PF13462"/>
    </source>
</evidence>
<dbReference type="AlphaFoldDB" id="A0A2C8YGJ1"/>
<gene>
    <name evidence="4" type="ORF">SAMN06296378_0314</name>
</gene>
<evidence type="ECO:0000313" key="5">
    <source>
        <dbReference type="Proteomes" id="UP000219440"/>
    </source>
</evidence>
<dbReference type="Proteomes" id="UP000219440">
    <property type="component" value="Unassembled WGS sequence"/>
</dbReference>
<organism evidence="4 5">
    <name type="scientific">Salinibacterium xinjiangense</name>
    <dbReference type="NCBI Taxonomy" id="386302"/>
    <lineage>
        <taxon>Bacteria</taxon>
        <taxon>Bacillati</taxon>
        <taxon>Actinomycetota</taxon>
        <taxon>Actinomycetes</taxon>
        <taxon>Micrococcales</taxon>
        <taxon>Microbacteriaceae</taxon>
        <taxon>Salinibacterium</taxon>
    </lineage>
</organism>